<accession>A0A2G8JGA2</accession>
<dbReference type="Pfam" id="PF24764">
    <property type="entry name" value="rva_4"/>
    <property type="match status" value="1"/>
</dbReference>
<dbReference type="STRING" id="307972.A0A2G8JGA2"/>
<comment type="caution">
    <text evidence="2">The sequence shown here is derived from an EMBL/GenBank/DDBJ whole genome shotgun (WGS) entry which is preliminary data.</text>
</comment>
<proteinExistence type="predicted"/>
<dbReference type="PANTHER" id="PTHR46791:SF5">
    <property type="entry name" value="CLR5 DOMAIN-CONTAINING PROTEIN-RELATED"/>
    <property type="match status" value="1"/>
</dbReference>
<dbReference type="AlphaFoldDB" id="A0A2G8JGA2"/>
<keyword evidence="3" id="KW-1185">Reference proteome</keyword>
<gene>
    <name evidence="2" type="ORF">BSL78_28389</name>
</gene>
<reference evidence="2 3" key="1">
    <citation type="journal article" date="2017" name="PLoS Biol.">
        <title>The sea cucumber genome provides insights into morphological evolution and visceral regeneration.</title>
        <authorList>
            <person name="Zhang X."/>
            <person name="Sun L."/>
            <person name="Yuan J."/>
            <person name="Sun Y."/>
            <person name="Gao Y."/>
            <person name="Zhang L."/>
            <person name="Li S."/>
            <person name="Dai H."/>
            <person name="Hamel J.F."/>
            <person name="Liu C."/>
            <person name="Yu Y."/>
            <person name="Liu S."/>
            <person name="Lin W."/>
            <person name="Guo K."/>
            <person name="Jin S."/>
            <person name="Xu P."/>
            <person name="Storey K.B."/>
            <person name="Huan P."/>
            <person name="Zhang T."/>
            <person name="Zhou Y."/>
            <person name="Zhang J."/>
            <person name="Lin C."/>
            <person name="Li X."/>
            <person name="Xing L."/>
            <person name="Huo D."/>
            <person name="Sun M."/>
            <person name="Wang L."/>
            <person name="Mercier A."/>
            <person name="Li F."/>
            <person name="Yang H."/>
            <person name="Xiang J."/>
        </authorList>
    </citation>
    <scope>NUCLEOTIDE SEQUENCE [LARGE SCALE GENOMIC DNA]</scope>
    <source>
        <strain evidence="2">Shaxun</strain>
        <tissue evidence="2">Muscle</tissue>
    </source>
</reference>
<dbReference type="InterPro" id="IPR058913">
    <property type="entry name" value="Integrase_dom_put"/>
</dbReference>
<feature type="domain" description="Integrase catalytic" evidence="1">
    <location>
        <begin position="113"/>
        <end position="298"/>
    </location>
</feature>
<dbReference type="SUPFAM" id="SSF53098">
    <property type="entry name" value="Ribonuclease H-like"/>
    <property type="match status" value="1"/>
</dbReference>
<name>A0A2G8JGA2_STIJA</name>
<organism evidence="2 3">
    <name type="scientific">Stichopus japonicus</name>
    <name type="common">Sea cucumber</name>
    <dbReference type="NCBI Taxonomy" id="307972"/>
    <lineage>
        <taxon>Eukaryota</taxon>
        <taxon>Metazoa</taxon>
        <taxon>Echinodermata</taxon>
        <taxon>Eleutherozoa</taxon>
        <taxon>Echinozoa</taxon>
        <taxon>Holothuroidea</taxon>
        <taxon>Aspidochirotacea</taxon>
        <taxon>Aspidochirotida</taxon>
        <taxon>Stichopodidae</taxon>
        <taxon>Apostichopus</taxon>
    </lineage>
</organism>
<dbReference type="Gene3D" id="3.30.420.10">
    <property type="entry name" value="Ribonuclease H-like superfamily/Ribonuclease H"/>
    <property type="match status" value="1"/>
</dbReference>
<dbReference type="SUPFAM" id="SSF46894">
    <property type="entry name" value="C-terminal effector domain of the bipartite response regulators"/>
    <property type="match status" value="1"/>
</dbReference>
<dbReference type="OrthoDB" id="2686689at2759"/>
<dbReference type="InterPro" id="IPR036397">
    <property type="entry name" value="RNaseH_sf"/>
</dbReference>
<dbReference type="EMBL" id="MRZV01002078">
    <property type="protein sequence ID" value="PIK34786.1"/>
    <property type="molecule type" value="Genomic_DNA"/>
</dbReference>
<dbReference type="InterPro" id="IPR001584">
    <property type="entry name" value="Integrase_cat-core"/>
</dbReference>
<dbReference type="GO" id="GO:0003677">
    <property type="term" value="F:DNA binding"/>
    <property type="evidence" value="ECO:0007669"/>
    <property type="project" value="InterPro"/>
</dbReference>
<dbReference type="PANTHER" id="PTHR46791">
    <property type="entry name" value="EXPRESSED PROTEIN"/>
    <property type="match status" value="1"/>
</dbReference>
<dbReference type="PROSITE" id="PS50994">
    <property type="entry name" value="INTEGRASE"/>
    <property type="match status" value="1"/>
</dbReference>
<evidence type="ECO:0000313" key="2">
    <source>
        <dbReference type="EMBL" id="PIK34786.1"/>
    </source>
</evidence>
<protein>
    <recommendedName>
        <fullName evidence="1">Integrase catalytic domain-containing protein</fullName>
    </recommendedName>
</protein>
<dbReference type="InterPro" id="IPR016032">
    <property type="entry name" value="Sig_transdc_resp-reg_C-effctor"/>
</dbReference>
<dbReference type="GO" id="GO:0015074">
    <property type="term" value="P:DNA integration"/>
    <property type="evidence" value="ECO:0007669"/>
    <property type="project" value="InterPro"/>
</dbReference>
<dbReference type="InterPro" id="IPR012337">
    <property type="entry name" value="RNaseH-like_sf"/>
</dbReference>
<sequence length="377" mass="43415">MAEIDQFKQYIYLGYTNRKIAEYLGCSERTVKSRRKEYNLRNKDVQSAVHDAELDEMVKAAVGKNPSYGEKMVAGLLASKNVHVQRDRIRQSIRRVDPDGVETRKRVALHRRQYSVPGPNSLWHIDGNHKLIRWRYVIHGGIDGYSRIPVFLRCSTNNRAHTMLSAFKEGCLQYGLPWTVRSDKGGENTSVCAFMMAHPLRGPGRGHFITGRSVHNQRIERLWRDMFTGCASVYYKLFTKMEDENILDVTNEIDLAALHHVFLPIINNHLDIFQQSYLHHKLRTEHNKTPLQLWHSAIGYGFPMDFITEAEFQQYMPEQAGNETAAVNIPGGILLNEDQLLALNDNFSLDVASLQVEEDQISYFSAAKEFIYNLIYH</sequence>
<dbReference type="Proteomes" id="UP000230750">
    <property type="component" value="Unassembled WGS sequence"/>
</dbReference>
<evidence type="ECO:0000313" key="3">
    <source>
        <dbReference type="Proteomes" id="UP000230750"/>
    </source>
</evidence>
<evidence type="ECO:0000259" key="1">
    <source>
        <dbReference type="PROSITE" id="PS50994"/>
    </source>
</evidence>
<dbReference type="GO" id="GO:0006355">
    <property type="term" value="P:regulation of DNA-templated transcription"/>
    <property type="evidence" value="ECO:0007669"/>
    <property type="project" value="InterPro"/>
</dbReference>